<gene>
    <name evidence="2" type="ordered locus">Shel_15310</name>
</gene>
<dbReference type="RefSeq" id="WP_012798653.1">
    <property type="nucleotide sequence ID" value="NC_013165.1"/>
</dbReference>
<accession>C7N6L6</accession>
<dbReference type="KEGG" id="shi:Shel_15310"/>
<reference evidence="2 3" key="1">
    <citation type="journal article" date="2009" name="Stand. Genomic Sci.">
        <title>Complete genome sequence of Slackia heliotrinireducens type strain (RHS 1).</title>
        <authorList>
            <person name="Pukall R."/>
            <person name="Lapidus A."/>
            <person name="Nolan M."/>
            <person name="Copeland A."/>
            <person name="Glavina Del Rio T."/>
            <person name="Lucas S."/>
            <person name="Chen F."/>
            <person name="Tice H."/>
            <person name="Cheng J.F."/>
            <person name="Chertkov O."/>
            <person name="Bruce D."/>
            <person name="Goodwin L."/>
            <person name="Kuske C."/>
            <person name="Brettin T."/>
            <person name="Detter J.C."/>
            <person name="Han C."/>
            <person name="Pitluck S."/>
            <person name="Pati A."/>
            <person name="Mavrommatis K."/>
            <person name="Ivanova N."/>
            <person name="Ovchinnikova G."/>
            <person name="Chen A."/>
            <person name="Palaniappan K."/>
            <person name="Schneider S."/>
            <person name="Rohde M."/>
            <person name="Chain P."/>
            <person name="D'haeseleer P."/>
            <person name="Goker M."/>
            <person name="Bristow J."/>
            <person name="Eisen J.A."/>
            <person name="Markowitz V."/>
            <person name="Kyrpides N.C."/>
            <person name="Klenk H.P."/>
            <person name="Hugenholtz P."/>
        </authorList>
    </citation>
    <scope>NUCLEOTIDE SEQUENCE [LARGE SCALE GENOMIC DNA]</scope>
    <source>
        <strain evidence="3">ATCC 29202 / DSM 20476 / NCTC 11029 / RHS 1</strain>
    </source>
</reference>
<dbReference type="AlphaFoldDB" id="C7N6L6"/>
<organism evidence="2 3">
    <name type="scientific">Slackia heliotrinireducens (strain ATCC 29202 / DSM 20476 / NCTC 11029 / RHS 1)</name>
    <name type="common">Peptococcus heliotrinreducens</name>
    <dbReference type="NCBI Taxonomy" id="471855"/>
    <lineage>
        <taxon>Bacteria</taxon>
        <taxon>Bacillati</taxon>
        <taxon>Actinomycetota</taxon>
        <taxon>Coriobacteriia</taxon>
        <taxon>Eggerthellales</taxon>
        <taxon>Eggerthellaceae</taxon>
        <taxon>Slackia</taxon>
    </lineage>
</organism>
<feature type="transmembrane region" description="Helical" evidence="1">
    <location>
        <begin position="26"/>
        <end position="44"/>
    </location>
</feature>
<keyword evidence="3" id="KW-1185">Reference proteome</keyword>
<keyword evidence="1" id="KW-0812">Transmembrane</keyword>
<evidence type="ECO:0000313" key="3">
    <source>
        <dbReference type="Proteomes" id="UP000002026"/>
    </source>
</evidence>
<evidence type="ECO:0000313" key="2">
    <source>
        <dbReference type="EMBL" id="ACV22551.1"/>
    </source>
</evidence>
<dbReference type="Proteomes" id="UP000002026">
    <property type="component" value="Chromosome"/>
</dbReference>
<proteinExistence type="predicted"/>
<protein>
    <submittedName>
        <fullName evidence="2">Uncharacterized protein</fullName>
    </submittedName>
</protein>
<dbReference type="STRING" id="471855.Shel_15310"/>
<keyword evidence="1" id="KW-0472">Membrane</keyword>
<keyword evidence="1" id="KW-1133">Transmembrane helix</keyword>
<evidence type="ECO:0000256" key="1">
    <source>
        <dbReference type="SAM" id="Phobius"/>
    </source>
</evidence>
<name>C7N6L6_SLAHD</name>
<sequence>MAKKDARKQPVDERLDVPPMSKMQKGVLLGALLIIVVFVISVIMS</sequence>
<dbReference type="HOGENOM" id="CLU_3205369_0_0_11"/>
<dbReference type="EMBL" id="CP001684">
    <property type="protein sequence ID" value="ACV22551.1"/>
    <property type="molecule type" value="Genomic_DNA"/>
</dbReference>